<gene>
    <name evidence="1" type="ORF">CLODIP_2_CD12260</name>
</gene>
<name>A0A8S1DJI2_9INSE</name>
<reference evidence="1 2" key="1">
    <citation type="submission" date="2020-04" db="EMBL/GenBank/DDBJ databases">
        <authorList>
            <person name="Alioto T."/>
            <person name="Alioto T."/>
            <person name="Gomez Garrido J."/>
        </authorList>
    </citation>
    <scope>NUCLEOTIDE SEQUENCE [LARGE SCALE GENOMIC DNA]</scope>
</reference>
<dbReference type="EMBL" id="CADEPI010000328">
    <property type="protein sequence ID" value="CAB3383873.1"/>
    <property type="molecule type" value="Genomic_DNA"/>
</dbReference>
<sequence>MQNSSRLERAAPLEAASSASNLTSNLAVRMCNKGEEAISVSVIHKSQAHILPTPNSPSYMGQASTVSSLGSSSLQPVTILQVCNRKHTQVHPVAV</sequence>
<dbReference type="AlphaFoldDB" id="A0A8S1DJI2"/>
<comment type="caution">
    <text evidence="1">The sequence shown here is derived from an EMBL/GenBank/DDBJ whole genome shotgun (WGS) entry which is preliminary data.</text>
</comment>
<dbReference type="Proteomes" id="UP000494165">
    <property type="component" value="Unassembled WGS sequence"/>
</dbReference>
<keyword evidence="2" id="KW-1185">Reference proteome</keyword>
<proteinExistence type="predicted"/>
<organism evidence="1 2">
    <name type="scientific">Cloeon dipterum</name>
    <dbReference type="NCBI Taxonomy" id="197152"/>
    <lineage>
        <taxon>Eukaryota</taxon>
        <taxon>Metazoa</taxon>
        <taxon>Ecdysozoa</taxon>
        <taxon>Arthropoda</taxon>
        <taxon>Hexapoda</taxon>
        <taxon>Insecta</taxon>
        <taxon>Pterygota</taxon>
        <taxon>Palaeoptera</taxon>
        <taxon>Ephemeroptera</taxon>
        <taxon>Pisciforma</taxon>
        <taxon>Baetidae</taxon>
        <taxon>Cloeon</taxon>
    </lineage>
</organism>
<dbReference type="OrthoDB" id="756370at2759"/>
<protein>
    <submittedName>
        <fullName evidence="1">Uncharacterized protein</fullName>
    </submittedName>
</protein>
<evidence type="ECO:0000313" key="2">
    <source>
        <dbReference type="Proteomes" id="UP000494165"/>
    </source>
</evidence>
<accession>A0A8S1DJI2</accession>
<evidence type="ECO:0000313" key="1">
    <source>
        <dbReference type="EMBL" id="CAB3383873.1"/>
    </source>
</evidence>